<evidence type="ECO:0000313" key="1">
    <source>
        <dbReference type="EMBL" id="KAH1064326.1"/>
    </source>
</evidence>
<name>A0A9D3ZRY2_9ROSI</name>
<reference evidence="1 2" key="1">
    <citation type="journal article" date="2021" name="Plant Biotechnol. J.">
        <title>Multi-omics assisted identification of the key and species-specific regulatory components of drought-tolerant mechanisms in Gossypium stocksii.</title>
        <authorList>
            <person name="Yu D."/>
            <person name="Ke L."/>
            <person name="Zhang D."/>
            <person name="Wu Y."/>
            <person name="Sun Y."/>
            <person name="Mei J."/>
            <person name="Sun J."/>
            <person name="Sun Y."/>
        </authorList>
    </citation>
    <scope>NUCLEOTIDE SEQUENCE [LARGE SCALE GENOMIC DNA]</scope>
    <source>
        <strain evidence="2">cv. E1</strain>
        <tissue evidence="1">Leaf</tissue>
    </source>
</reference>
<sequence length="170" mass="18752">MEVGDDIFPIRVRERGLTELEDNSLNKDSISETGSVVRTRLEVPSEGSESVKTGVLMDVNFENRNITIKCQKMLELENEEAETEYVSKEINMGVVDEMDKSSERALKDVRDMGLDIIEDPFGVSKEGGIDIGSSLGEGCGKGGNTNTEEFICPVKAIKASRKTKKIDVIF</sequence>
<proteinExistence type="predicted"/>
<dbReference type="Proteomes" id="UP000828251">
    <property type="component" value="Unassembled WGS sequence"/>
</dbReference>
<organism evidence="1 2">
    <name type="scientific">Gossypium stocksii</name>
    <dbReference type="NCBI Taxonomy" id="47602"/>
    <lineage>
        <taxon>Eukaryota</taxon>
        <taxon>Viridiplantae</taxon>
        <taxon>Streptophyta</taxon>
        <taxon>Embryophyta</taxon>
        <taxon>Tracheophyta</taxon>
        <taxon>Spermatophyta</taxon>
        <taxon>Magnoliopsida</taxon>
        <taxon>eudicotyledons</taxon>
        <taxon>Gunneridae</taxon>
        <taxon>Pentapetalae</taxon>
        <taxon>rosids</taxon>
        <taxon>malvids</taxon>
        <taxon>Malvales</taxon>
        <taxon>Malvaceae</taxon>
        <taxon>Malvoideae</taxon>
        <taxon>Gossypium</taxon>
    </lineage>
</organism>
<keyword evidence="2" id="KW-1185">Reference proteome</keyword>
<dbReference type="EMBL" id="JAIQCV010000009">
    <property type="protein sequence ID" value="KAH1064326.1"/>
    <property type="molecule type" value="Genomic_DNA"/>
</dbReference>
<dbReference type="AlphaFoldDB" id="A0A9D3ZRY2"/>
<gene>
    <name evidence="1" type="ORF">J1N35_029313</name>
</gene>
<accession>A0A9D3ZRY2</accession>
<evidence type="ECO:0000313" key="2">
    <source>
        <dbReference type="Proteomes" id="UP000828251"/>
    </source>
</evidence>
<comment type="caution">
    <text evidence="1">The sequence shown here is derived from an EMBL/GenBank/DDBJ whole genome shotgun (WGS) entry which is preliminary data.</text>
</comment>
<protein>
    <submittedName>
        <fullName evidence="1">Uncharacterized protein</fullName>
    </submittedName>
</protein>